<protein>
    <submittedName>
        <fullName evidence="16">ABC transporter</fullName>
    </submittedName>
</protein>
<reference evidence="16" key="2">
    <citation type="submission" date="2022-07" db="EMBL/GenBank/DDBJ databases">
        <authorList>
            <person name="Goncalves M.F.M."/>
            <person name="Hilario S."/>
            <person name="Van De Peer Y."/>
            <person name="Esteves A.C."/>
            <person name="Alves A."/>
        </authorList>
    </citation>
    <scope>NUCLEOTIDE SEQUENCE</scope>
    <source>
        <strain evidence="16">MUM 19.33</strain>
    </source>
</reference>
<evidence type="ECO:0000256" key="7">
    <source>
        <dbReference type="ARBA" id="ARBA00022741"/>
    </source>
</evidence>
<evidence type="ECO:0000256" key="2">
    <source>
        <dbReference type="ARBA" id="ARBA00009726"/>
    </source>
</evidence>
<feature type="transmembrane region" description="Helical" evidence="13">
    <location>
        <begin position="49"/>
        <end position="76"/>
    </location>
</feature>
<dbReference type="SUPFAM" id="SSF90123">
    <property type="entry name" value="ABC transporter transmembrane region"/>
    <property type="match status" value="2"/>
</dbReference>
<evidence type="ECO:0000259" key="15">
    <source>
        <dbReference type="PROSITE" id="PS50929"/>
    </source>
</evidence>
<dbReference type="Gene3D" id="3.40.50.300">
    <property type="entry name" value="P-loop containing nucleotide triphosphate hydrolases"/>
    <property type="match status" value="2"/>
</dbReference>
<dbReference type="GO" id="GO:0005737">
    <property type="term" value="C:cytoplasm"/>
    <property type="evidence" value="ECO:0007669"/>
    <property type="project" value="UniProtKB-ARBA"/>
</dbReference>
<dbReference type="GO" id="GO:0140359">
    <property type="term" value="F:ABC-type transporter activity"/>
    <property type="evidence" value="ECO:0007669"/>
    <property type="project" value="InterPro"/>
</dbReference>
<feature type="compositionally biased region" description="Low complexity" evidence="12">
    <location>
        <begin position="1470"/>
        <end position="1487"/>
    </location>
</feature>
<feature type="transmembrane region" description="Helical" evidence="13">
    <location>
        <begin position="980"/>
        <end position="1000"/>
    </location>
</feature>
<keyword evidence="17" id="KW-1185">Reference proteome</keyword>
<feature type="transmembrane region" description="Helical" evidence="13">
    <location>
        <begin position="925"/>
        <end position="943"/>
    </location>
</feature>
<dbReference type="PROSITE" id="PS00211">
    <property type="entry name" value="ABC_TRANSPORTER_1"/>
    <property type="match status" value="2"/>
</dbReference>
<dbReference type="GO" id="GO:0005886">
    <property type="term" value="C:plasma membrane"/>
    <property type="evidence" value="ECO:0007669"/>
    <property type="project" value="UniProtKB-SubCell"/>
</dbReference>
<keyword evidence="5 13" id="KW-0812">Transmembrane</keyword>
<dbReference type="InterPro" id="IPR003593">
    <property type="entry name" value="AAA+_ATPase"/>
</dbReference>
<dbReference type="Gene3D" id="1.20.1560.10">
    <property type="entry name" value="ABC transporter type 1, transmembrane domain"/>
    <property type="match status" value="2"/>
</dbReference>
<dbReference type="PROSITE" id="PS50893">
    <property type="entry name" value="ABC_TRANSPORTER_2"/>
    <property type="match status" value="2"/>
</dbReference>
<dbReference type="PROSITE" id="PS50929">
    <property type="entry name" value="ABC_TM1F"/>
    <property type="match status" value="1"/>
</dbReference>
<dbReference type="CDD" id="cd18604">
    <property type="entry name" value="ABC_6TM_VMR1_D2_like"/>
    <property type="match status" value="1"/>
</dbReference>
<evidence type="ECO:0000256" key="13">
    <source>
        <dbReference type="SAM" id="Phobius"/>
    </source>
</evidence>
<dbReference type="InterPro" id="IPR027417">
    <property type="entry name" value="P-loop_NTPase"/>
</dbReference>
<feature type="transmembrane region" description="Helical" evidence="13">
    <location>
        <begin position="1057"/>
        <end position="1075"/>
    </location>
</feature>
<keyword evidence="9 13" id="KW-1133">Transmembrane helix</keyword>
<feature type="transmembrane region" description="Helical" evidence="13">
    <location>
        <begin position="156"/>
        <end position="174"/>
    </location>
</feature>
<organism evidence="16 17">
    <name type="scientific">Emericellopsis cladophorae</name>
    <dbReference type="NCBI Taxonomy" id="2686198"/>
    <lineage>
        <taxon>Eukaryota</taxon>
        <taxon>Fungi</taxon>
        <taxon>Dikarya</taxon>
        <taxon>Ascomycota</taxon>
        <taxon>Pezizomycotina</taxon>
        <taxon>Sordariomycetes</taxon>
        <taxon>Hypocreomycetidae</taxon>
        <taxon>Hypocreales</taxon>
        <taxon>Bionectriaceae</taxon>
        <taxon>Emericellopsis</taxon>
    </lineage>
</organism>
<evidence type="ECO:0000256" key="10">
    <source>
        <dbReference type="ARBA" id="ARBA00023136"/>
    </source>
</evidence>
<keyword evidence="7" id="KW-0547">Nucleotide-binding</keyword>
<proteinExistence type="inferred from homology"/>
<dbReference type="FunFam" id="3.40.50.300:FF:002145">
    <property type="entry name" value="ABC transporter (MsbA subfamily)"/>
    <property type="match status" value="1"/>
</dbReference>
<comment type="caution">
    <text evidence="16">The sequence shown here is derived from an EMBL/GenBank/DDBJ whole genome shotgun (WGS) entry which is preliminary data.</text>
</comment>
<dbReference type="PANTHER" id="PTHR24223">
    <property type="entry name" value="ATP-BINDING CASSETTE SUB-FAMILY C"/>
    <property type="match status" value="1"/>
</dbReference>
<dbReference type="RefSeq" id="XP_051366209.1">
    <property type="nucleotide sequence ID" value="XM_051509625.1"/>
</dbReference>
<comment type="subcellular location">
    <subcellularLocation>
        <location evidence="1">Cell membrane</location>
        <topology evidence="1">Multi-pass membrane protein</topology>
    </subcellularLocation>
</comment>
<feature type="transmembrane region" description="Helical" evidence="13">
    <location>
        <begin position="97"/>
        <end position="120"/>
    </location>
</feature>
<dbReference type="SMART" id="SM00382">
    <property type="entry name" value="AAA"/>
    <property type="match status" value="2"/>
</dbReference>
<feature type="domain" description="ABC transporter" evidence="14">
    <location>
        <begin position="658"/>
        <end position="882"/>
    </location>
</feature>
<reference evidence="16" key="1">
    <citation type="journal article" date="2021" name="J Fungi (Basel)">
        <title>Genomic and Metabolomic Analyses of the Marine Fungus Emericellopsis cladophorae: Insights into Saltwater Adaptability Mechanisms and Its Biosynthetic Potential.</title>
        <authorList>
            <person name="Goncalves M.F.M."/>
            <person name="Hilario S."/>
            <person name="Van de Peer Y."/>
            <person name="Esteves A.C."/>
            <person name="Alves A."/>
        </authorList>
    </citation>
    <scope>NUCLEOTIDE SEQUENCE</scope>
    <source>
        <strain evidence="16">MUM 19.33</strain>
    </source>
</reference>
<dbReference type="SUPFAM" id="SSF52540">
    <property type="entry name" value="P-loop containing nucleoside triphosphate hydrolases"/>
    <property type="match status" value="2"/>
</dbReference>
<dbReference type="Pfam" id="PF00005">
    <property type="entry name" value="ABC_tran"/>
    <property type="match status" value="2"/>
</dbReference>
<evidence type="ECO:0000256" key="4">
    <source>
        <dbReference type="ARBA" id="ARBA00022475"/>
    </source>
</evidence>
<feature type="transmembrane region" description="Helical" evidence="13">
    <location>
        <begin position="126"/>
        <end position="144"/>
    </location>
</feature>
<accession>A0A9P9Y847</accession>
<dbReference type="InterPro" id="IPR003439">
    <property type="entry name" value="ABC_transporter-like_ATP-bd"/>
</dbReference>
<sequence>MDSLAALAYAGFSSSALHHQSHEHGVSLFQQERTDMNPSSGEPLAQPEIQVYIALAAISPIIFFVYLSQSIITARLPHWLRPFAQEEQKLVAPKRRWTFWTLCLTLLSVVGLVLSIVGLVLEPTSAVNILSIIPWLSATLLTLYQRPNSTPRLLLFQYFLLALAGLAQYSVRFLAHSLRHTSPLEISQIGICGLAIIAIGNMPIRSPAADSSEIGHGRREPTVHLRSPEDSLTLFQFWTMSWVASMIKMSRVRDLAVEDVWQLPYDYQHSRLYLAFRDLQGKFFNRLAEANGLDLAISAVLAVLEKVSEVSNIRLTSKLYAALDASNMDEAIFWCLVMLCLDGFRQIAKTTSDWYSRKAYERSRGETFIALFSKLITRLTSASDKTEQADDDEVGTTGEDIEELDNGTRLNRLFARCCGRRKYQATNSEPAQPKPPQSASNAKVVNLVRGDTYEISQRFWDFRRLVSQPIKVIFTMYYLIDIMGWPSSVGFGLMFFFMGINSVLVKKWIGMERERNLLSDKRGQAIHHFVDASRPLKFNGWTLAWSARILKVRAAEMRKRLHIQYIGAAISTLNVMGGASYPLASICLYTMVLGNGLPNAVIWPSLQLFAQLEASVKEAFDLISAYWRLVVPLERVHQYLDEPDRDVDEFLGQQGGSLTFENASFAWPGSGKAVLHNINLSFPTGLTVIRGPVGAGKSSLLLAALNEMEMKGGHLHRPDEPIAYAQQLPWLQTKTIRENIIFHGRFDASRYNAVIRACALDQDLNDLPGADGMRLEEGGAGLSGGQKARVALARAMYGDARIMLLDDPLSALDHDTATNIVKRFIKGPLGKGRTIVMVTHRDDLVLRIADQVIDIEQGHAKIVSAEQIEEELLHPIHKEVEESKTLDVQRAAVDEDFAKVKEELHDNVATGSVPLSLYADYMRAGGWYLWAILALFYGLSRYFDISRARLLEAWGNATRSDIEVTGRGYMNLPDPHTHSGAWLLVLGGISLGQVVCYAVAQILLARICIRAAQGLFKGAIDRICRATFRYHDVTPTGQLRNRLTSDMGMVDGGIIQPLEGFVFQFIALCLSLIAIMSHQPALLIILVVVAVLFMYFFRLYVPISRCLRRMEMACLTPIISNIGIMQHGLVTIRAFRLEHRFQDKHLEAVDEFQKQDHFFWSMAFWLDFRLSISSATTRTALILFMIWYGTPASAVGFVLTQTNVAMAAVQQLCEKFAQLQLDAVSLERVNMLNKIPQEPRGSERPPQDWPRPKDGIRFEKMSFQYDEGLPTVLDEVTFEIPGGSTCAVLGRTGSGKSTIANALLVTQAASQGRVMIGGVDLAQVDRLALRSQVTYVQQDPILFPGSLRANLDPEGKYSDAECQNALNLVLGPGWSVDMEIDANGNNLSQGQRQLISIGRAVLRRSGLVILDEATASIDRPTAARVQRILREELTESTVITIAHRLEAVADANWCLRLDKGKVVECGPANGSDISAGSSADSGSASSSRPRGDTEQRAGIARSLNK</sequence>
<dbReference type="InterPro" id="IPR050173">
    <property type="entry name" value="ABC_transporter_C-like"/>
</dbReference>
<dbReference type="GO" id="GO:0016887">
    <property type="term" value="F:ATP hydrolysis activity"/>
    <property type="evidence" value="ECO:0007669"/>
    <property type="project" value="InterPro"/>
</dbReference>
<comment type="similarity">
    <text evidence="2">Belongs to the ABC transporter superfamily. ABCC family. Conjugate transporter (TC 3.A.1.208) subfamily.</text>
</comment>
<name>A0A9P9Y847_9HYPO</name>
<evidence type="ECO:0000256" key="12">
    <source>
        <dbReference type="SAM" id="MobiDB-lite"/>
    </source>
</evidence>
<feature type="domain" description="ABC transmembrane type-1" evidence="15">
    <location>
        <begin position="982"/>
        <end position="1221"/>
    </location>
</feature>
<dbReference type="InterPro" id="IPR017871">
    <property type="entry name" value="ABC_transporter-like_CS"/>
</dbReference>
<feature type="transmembrane region" description="Helical" evidence="13">
    <location>
        <begin position="491"/>
        <end position="509"/>
    </location>
</feature>
<dbReference type="Pfam" id="PF00664">
    <property type="entry name" value="ABC_membrane"/>
    <property type="match status" value="1"/>
</dbReference>
<gene>
    <name evidence="16" type="ORF">J7T54_006995</name>
</gene>
<dbReference type="FunFam" id="1.20.1560.10:FF:000013">
    <property type="entry name" value="ABC transporter C family member 2"/>
    <property type="match status" value="1"/>
</dbReference>
<evidence type="ECO:0000256" key="6">
    <source>
        <dbReference type="ARBA" id="ARBA00022737"/>
    </source>
</evidence>
<evidence type="ECO:0000256" key="8">
    <source>
        <dbReference type="ARBA" id="ARBA00022840"/>
    </source>
</evidence>
<feature type="domain" description="ABC transporter" evidence="14">
    <location>
        <begin position="1256"/>
        <end position="1484"/>
    </location>
</feature>
<dbReference type="InterPro" id="IPR011527">
    <property type="entry name" value="ABC1_TM_dom"/>
</dbReference>
<dbReference type="CDD" id="cd03250">
    <property type="entry name" value="ABCC_MRP_domain1"/>
    <property type="match status" value="1"/>
</dbReference>
<keyword evidence="10 13" id="KW-0472">Membrane</keyword>
<dbReference type="GeneID" id="75833472"/>
<dbReference type="InterPro" id="IPR036640">
    <property type="entry name" value="ABC1_TM_sf"/>
</dbReference>
<evidence type="ECO:0000256" key="9">
    <source>
        <dbReference type="ARBA" id="ARBA00022989"/>
    </source>
</evidence>
<keyword evidence="6" id="KW-0677">Repeat</keyword>
<evidence type="ECO:0000313" key="16">
    <source>
        <dbReference type="EMBL" id="KAI6785353.1"/>
    </source>
</evidence>
<dbReference type="EMBL" id="JAGIXG020000002">
    <property type="protein sequence ID" value="KAI6785353.1"/>
    <property type="molecule type" value="Genomic_DNA"/>
</dbReference>
<evidence type="ECO:0000256" key="5">
    <source>
        <dbReference type="ARBA" id="ARBA00022692"/>
    </source>
</evidence>
<evidence type="ECO:0000313" key="17">
    <source>
        <dbReference type="Proteomes" id="UP001055219"/>
    </source>
</evidence>
<dbReference type="GO" id="GO:0005524">
    <property type="term" value="F:ATP binding"/>
    <property type="evidence" value="ECO:0007669"/>
    <property type="project" value="UniProtKB-KW"/>
</dbReference>
<dbReference type="Proteomes" id="UP001055219">
    <property type="component" value="Unassembled WGS sequence"/>
</dbReference>
<keyword evidence="4" id="KW-1003">Cell membrane</keyword>
<evidence type="ECO:0000256" key="1">
    <source>
        <dbReference type="ARBA" id="ARBA00004651"/>
    </source>
</evidence>
<evidence type="ECO:0000256" key="3">
    <source>
        <dbReference type="ARBA" id="ARBA00022448"/>
    </source>
</evidence>
<feature type="transmembrane region" description="Helical" evidence="13">
    <location>
        <begin position="1081"/>
        <end position="1101"/>
    </location>
</feature>
<evidence type="ECO:0000259" key="14">
    <source>
        <dbReference type="PROSITE" id="PS50893"/>
    </source>
</evidence>
<keyword evidence="11" id="KW-0325">Glycoprotein</keyword>
<keyword evidence="8" id="KW-0067">ATP-binding</keyword>
<dbReference type="PANTHER" id="PTHR24223:SF415">
    <property type="entry name" value="FI20190P1"/>
    <property type="match status" value="1"/>
</dbReference>
<keyword evidence="3" id="KW-0813">Transport</keyword>
<feature type="region of interest" description="Disordered" evidence="12">
    <location>
        <begin position="1468"/>
        <end position="1505"/>
    </location>
</feature>
<dbReference type="OrthoDB" id="6500128at2759"/>
<evidence type="ECO:0000256" key="11">
    <source>
        <dbReference type="ARBA" id="ARBA00023180"/>
    </source>
</evidence>